<protein>
    <submittedName>
        <fullName evidence="2">Uncharacterized protein</fullName>
    </submittedName>
</protein>
<dbReference type="Proteomes" id="UP001596395">
    <property type="component" value="Unassembled WGS sequence"/>
</dbReference>
<dbReference type="EMBL" id="JBHSXN010000002">
    <property type="protein sequence ID" value="MFC6953892.1"/>
    <property type="molecule type" value="Genomic_DNA"/>
</dbReference>
<keyword evidence="3" id="KW-1185">Reference proteome</keyword>
<sequence>MATRDGRPFAADPLDGVVRSLYSAGLALVGVGFVGGVLAWTSVLEATGSVTRSTAMATNALGGSVLGTGTDAVVVHASAIAVAAGVWLLAVGLVVDGFLDA</sequence>
<keyword evidence="1" id="KW-0472">Membrane</keyword>
<evidence type="ECO:0000313" key="3">
    <source>
        <dbReference type="Proteomes" id="UP001596395"/>
    </source>
</evidence>
<organism evidence="2 3">
    <name type="scientific">Halorubellus litoreus</name>
    <dbReference type="NCBI Taxonomy" id="755308"/>
    <lineage>
        <taxon>Archaea</taxon>
        <taxon>Methanobacteriati</taxon>
        <taxon>Methanobacteriota</taxon>
        <taxon>Stenosarchaea group</taxon>
        <taxon>Halobacteria</taxon>
        <taxon>Halobacteriales</taxon>
        <taxon>Halorubellaceae</taxon>
        <taxon>Halorubellus</taxon>
    </lineage>
</organism>
<keyword evidence="1" id="KW-0812">Transmembrane</keyword>
<proteinExistence type="predicted"/>
<comment type="caution">
    <text evidence="2">The sequence shown here is derived from an EMBL/GenBank/DDBJ whole genome shotgun (WGS) entry which is preliminary data.</text>
</comment>
<evidence type="ECO:0000313" key="2">
    <source>
        <dbReference type="EMBL" id="MFC6953892.1"/>
    </source>
</evidence>
<accession>A0ABD5VIH8</accession>
<keyword evidence="1" id="KW-1133">Transmembrane helix</keyword>
<gene>
    <name evidence="2" type="ORF">ACFQGB_13550</name>
</gene>
<dbReference type="AlphaFoldDB" id="A0ABD5VIH8"/>
<name>A0ABD5VIH8_9EURY</name>
<feature type="transmembrane region" description="Helical" evidence="1">
    <location>
        <begin position="73"/>
        <end position="95"/>
    </location>
</feature>
<feature type="transmembrane region" description="Helical" evidence="1">
    <location>
        <begin position="21"/>
        <end position="43"/>
    </location>
</feature>
<dbReference type="RefSeq" id="WP_336350841.1">
    <property type="nucleotide sequence ID" value="NZ_JAZAQL010000002.1"/>
</dbReference>
<reference evidence="2 3" key="1">
    <citation type="journal article" date="2019" name="Int. J. Syst. Evol. Microbiol.">
        <title>The Global Catalogue of Microorganisms (GCM) 10K type strain sequencing project: providing services to taxonomists for standard genome sequencing and annotation.</title>
        <authorList>
            <consortium name="The Broad Institute Genomics Platform"/>
            <consortium name="The Broad Institute Genome Sequencing Center for Infectious Disease"/>
            <person name="Wu L."/>
            <person name="Ma J."/>
        </authorList>
    </citation>
    <scope>NUCLEOTIDE SEQUENCE [LARGE SCALE GENOMIC DNA]</scope>
    <source>
        <strain evidence="2 3">GX26</strain>
    </source>
</reference>
<evidence type="ECO:0000256" key="1">
    <source>
        <dbReference type="SAM" id="Phobius"/>
    </source>
</evidence>